<dbReference type="Proteomes" id="UP001566132">
    <property type="component" value="Unassembled WGS sequence"/>
</dbReference>
<sequence>MGVRHKTVVPQSYGFLNGTPYFLWHFWISRQILKAVYVNCLMPKMYHFRVISENSKLLTAAGSHGNQSHILTTANFGMGLLGLQEDLMSYMLMYLNFKKSFSQPSKYASEVE</sequence>
<evidence type="ECO:0000313" key="1">
    <source>
        <dbReference type="EMBL" id="KAL1487592.1"/>
    </source>
</evidence>
<comment type="caution">
    <text evidence="1">The sequence shown here is derived from an EMBL/GenBank/DDBJ whole genome shotgun (WGS) entry which is preliminary data.</text>
</comment>
<reference evidence="1 2" key="1">
    <citation type="submission" date="2024-05" db="EMBL/GenBank/DDBJ databases">
        <title>Genetic variation in Jamaican populations of the coffee berry borer (Hypothenemus hampei).</title>
        <authorList>
            <person name="Errbii M."/>
            <person name="Myrie A."/>
        </authorList>
    </citation>
    <scope>NUCLEOTIDE SEQUENCE [LARGE SCALE GENOMIC DNA]</scope>
    <source>
        <strain evidence="1">JA-Hopewell-2020-01-JO</strain>
        <tissue evidence="1">Whole body</tissue>
    </source>
</reference>
<name>A0ABD1E0T0_HYPHA</name>
<gene>
    <name evidence="1" type="ORF">ABEB36_015723</name>
</gene>
<organism evidence="1 2">
    <name type="scientific">Hypothenemus hampei</name>
    <name type="common">Coffee berry borer</name>
    <dbReference type="NCBI Taxonomy" id="57062"/>
    <lineage>
        <taxon>Eukaryota</taxon>
        <taxon>Metazoa</taxon>
        <taxon>Ecdysozoa</taxon>
        <taxon>Arthropoda</taxon>
        <taxon>Hexapoda</taxon>
        <taxon>Insecta</taxon>
        <taxon>Pterygota</taxon>
        <taxon>Neoptera</taxon>
        <taxon>Endopterygota</taxon>
        <taxon>Coleoptera</taxon>
        <taxon>Polyphaga</taxon>
        <taxon>Cucujiformia</taxon>
        <taxon>Curculionidae</taxon>
        <taxon>Scolytinae</taxon>
        <taxon>Hypothenemus</taxon>
    </lineage>
</organism>
<protein>
    <submittedName>
        <fullName evidence="1">Uncharacterized protein</fullName>
    </submittedName>
</protein>
<proteinExistence type="predicted"/>
<dbReference type="EMBL" id="JBDJPC010000025">
    <property type="protein sequence ID" value="KAL1487592.1"/>
    <property type="molecule type" value="Genomic_DNA"/>
</dbReference>
<dbReference type="AlphaFoldDB" id="A0ABD1E0T0"/>
<accession>A0ABD1E0T0</accession>
<evidence type="ECO:0000313" key="2">
    <source>
        <dbReference type="Proteomes" id="UP001566132"/>
    </source>
</evidence>
<keyword evidence="2" id="KW-1185">Reference proteome</keyword>